<dbReference type="AlphaFoldDB" id="A0A845I5D5"/>
<evidence type="ECO:0000256" key="1">
    <source>
        <dbReference type="SAM" id="Coils"/>
    </source>
</evidence>
<keyword evidence="2" id="KW-0472">Membrane</keyword>
<accession>A0A845I5D5</accession>
<organism evidence="3 4">
    <name type="scientific">Duganella fentianensis</name>
    <dbReference type="NCBI Taxonomy" id="2692177"/>
    <lineage>
        <taxon>Bacteria</taxon>
        <taxon>Pseudomonadati</taxon>
        <taxon>Pseudomonadota</taxon>
        <taxon>Betaproteobacteria</taxon>
        <taxon>Burkholderiales</taxon>
        <taxon>Oxalobacteraceae</taxon>
        <taxon>Telluria group</taxon>
        <taxon>Duganella</taxon>
    </lineage>
</organism>
<feature type="coiled-coil region" evidence="1">
    <location>
        <begin position="52"/>
        <end position="79"/>
    </location>
</feature>
<dbReference type="EMBL" id="WWCL01000003">
    <property type="protein sequence ID" value="MYN46298.1"/>
    <property type="molecule type" value="Genomic_DNA"/>
</dbReference>
<keyword evidence="2" id="KW-0812">Transmembrane</keyword>
<dbReference type="Proteomes" id="UP000444316">
    <property type="component" value="Unassembled WGS sequence"/>
</dbReference>
<keyword evidence="4" id="KW-1185">Reference proteome</keyword>
<sequence>MSTQQVVRHWVPAAFCALIVYLYVGNGAASLDNWKYVAIWLTMCFFFVGMVTYSMQKQIRDLQAEIQRLQTARRESARDE</sequence>
<protein>
    <submittedName>
        <fullName evidence="3">Uncharacterized protein</fullName>
    </submittedName>
</protein>
<evidence type="ECO:0000313" key="3">
    <source>
        <dbReference type="EMBL" id="MYN46298.1"/>
    </source>
</evidence>
<keyword evidence="2" id="KW-1133">Transmembrane helix</keyword>
<feature type="transmembrane region" description="Helical" evidence="2">
    <location>
        <begin position="7"/>
        <end position="24"/>
    </location>
</feature>
<dbReference type="RefSeq" id="WP_161035848.1">
    <property type="nucleotide sequence ID" value="NZ_WWCL01000003.1"/>
</dbReference>
<proteinExistence type="predicted"/>
<name>A0A845I5D5_9BURK</name>
<gene>
    <name evidence="3" type="ORF">GTP23_14700</name>
</gene>
<evidence type="ECO:0000313" key="4">
    <source>
        <dbReference type="Proteomes" id="UP000444316"/>
    </source>
</evidence>
<evidence type="ECO:0000256" key="2">
    <source>
        <dbReference type="SAM" id="Phobius"/>
    </source>
</evidence>
<comment type="caution">
    <text evidence="3">The sequence shown here is derived from an EMBL/GenBank/DDBJ whole genome shotgun (WGS) entry which is preliminary data.</text>
</comment>
<feature type="transmembrane region" description="Helical" evidence="2">
    <location>
        <begin position="36"/>
        <end position="53"/>
    </location>
</feature>
<reference evidence="3" key="1">
    <citation type="submission" date="2019-12" db="EMBL/GenBank/DDBJ databases">
        <title>Novel species isolated from a subtropical stream in China.</title>
        <authorList>
            <person name="Lu H."/>
        </authorList>
    </citation>
    <scope>NUCLEOTIDE SEQUENCE [LARGE SCALE GENOMIC DNA]</scope>
    <source>
        <strain evidence="3">FT93W</strain>
    </source>
</reference>
<keyword evidence="1" id="KW-0175">Coiled coil</keyword>